<reference evidence="3" key="1">
    <citation type="journal article" date="2015" name="Proc. Natl. Acad. Sci. U.S.A.">
        <title>Genome sequencing of adzuki bean (Vigna angularis) provides insight into high starch and low fat accumulation and domestication.</title>
        <authorList>
            <person name="Yang K."/>
            <person name="Tian Z."/>
            <person name="Chen C."/>
            <person name="Luo L."/>
            <person name="Zhao B."/>
            <person name="Wang Z."/>
            <person name="Yu L."/>
            <person name="Li Y."/>
            <person name="Sun Y."/>
            <person name="Li W."/>
            <person name="Chen Y."/>
            <person name="Li Y."/>
            <person name="Zhang Y."/>
            <person name="Ai D."/>
            <person name="Zhao J."/>
            <person name="Shang C."/>
            <person name="Ma Y."/>
            <person name="Wu B."/>
            <person name="Wang M."/>
            <person name="Gao L."/>
            <person name="Sun D."/>
            <person name="Zhang P."/>
            <person name="Guo F."/>
            <person name="Wang W."/>
            <person name="Li Y."/>
            <person name="Wang J."/>
            <person name="Varshney R.K."/>
            <person name="Wang J."/>
            <person name="Ling H.Q."/>
            <person name="Wan P."/>
        </authorList>
    </citation>
    <scope>NUCLEOTIDE SEQUENCE</scope>
    <source>
        <strain evidence="3">cv. Jingnong 6</strain>
    </source>
</reference>
<evidence type="ECO:0000313" key="2">
    <source>
        <dbReference type="EMBL" id="KOM44568.1"/>
    </source>
</evidence>
<sequence length="128" mass="14366">MTNERSSSSERALVQQRTSARPLNEQSSSVERTVVHQRTDARRPLTAGQPFVRWSSARSLLDERSFAAGRALVRCWTSARSLLDERSFAAGRALVRHLSIHSSIFLTPFGQINGKDRFVVIFIKLGPN</sequence>
<evidence type="ECO:0000256" key="1">
    <source>
        <dbReference type="SAM" id="MobiDB-lite"/>
    </source>
</evidence>
<gene>
    <name evidence="2" type="ORF">LR48_Vigan05g217300</name>
</gene>
<dbReference type="EMBL" id="CM003375">
    <property type="protein sequence ID" value="KOM44568.1"/>
    <property type="molecule type" value="Genomic_DNA"/>
</dbReference>
<proteinExistence type="predicted"/>
<dbReference type="Gramene" id="KOM44568">
    <property type="protein sequence ID" value="KOM44568"/>
    <property type="gene ID" value="LR48_Vigan05g217300"/>
</dbReference>
<feature type="region of interest" description="Disordered" evidence="1">
    <location>
        <begin position="1"/>
        <end position="41"/>
    </location>
</feature>
<organism evidence="2 3">
    <name type="scientific">Phaseolus angularis</name>
    <name type="common">Azuki bean</name>
    <name type="synonym">Vigna angularis</name>
    <dbReference type="NCBI Taxonomy" id="3914"/>
    <lineage>
        <taxon>Eukaryota</taxon>
        <taxon>Viridiplantae</taxon>
        <taxon>Streptophyta</taxon>
        <taxon>Embryophyta</taxon>
        <taxon>Tracheophyta</taxon>
        <taxon>Spermatophyta</taxon>
        <taxon>Magnoliopsida</taxon>
        <taxon>eudicotyledons</taxon>
        <taxon>Gunneridae</taxon>
        <taxon>Pentapetalae</taxon>
        <taxon>rosids</taxon>
        <taxon>fabids</taxon>
        <taxon>Fabales</taxon>
        <taxon>Fabaceae</taxon>
        <taxon>Papilionoideae</taxon>
        <taxon>50 kb inversion clade</taxon>
        <taxon>NPAAA clade</taxon>
        <taxon>indigoferoid/millettioid clade</taxon>
        <taxon>Phaseoleae</taxon>
        <taxon>Vigna</taxon>
    </lineage>
</organism>
<protein>
    <submittedName>
        <fullName evidence="2">Uncharacterized protein</fullName>
    </submittedName>
</protein>
<feature type="compositionally biased region" description="Polar residues" evidence="1">
    <location>
        <begin position="1"/>
        <end position="31"/>
    </location>
</feature>
<name>A0A0L9UPB2_PHAAN</name>
<dbReference type="AlphaFoldDB" id="A0A0L9UPB2"/>
<dbReference type="Proteomes" id="UP000053144">
    <property type="component" value="Chromosome 5"/>
</dbReference>
<evidence type="ECO:0000313" key="3">
    <source>
        <dbReference type="Proteomes" id="UP000053144"/>
    </source>
</evidence>
<accession>A0A0L9UPB2</accession>